<sequence>MPSFDGLSKIFSIDFPVAHQEKSDDQKKINQQELSMKCCKRNSMINEHGISMARSQSKFQIQTSKKHKYYAKALNLNASSSSSKRAKRSKVDAFSISPTTPTLGIESNNEMIDVVVKNKGDGEEEENVYDSIFMGFEELQGVFASIL</sequence>
<evidence type="ECO:0000313" key="2">
    <source>
        <dbReference type="Proteomes" id="UP000824120"/>
    </source>
</evidence>
<gene>
    <name evidence="1" type="ORF">H5410_004538</name>
</gene>
<protein>
    <submittedName>
        <fullName evidence="1">Uncharacterized protein</fullName>
    </submittedName>
</protein>
<dbReference type="Proteomes" id="UP000824120">
    <property type="component" value="Chromosome 1"/>
</dbReference>
<dbReference type="AlphaFoldDB" id="A0A9J6B7M6"/>
<organism evidence="1 2">
    <name type="scientific">Solanum commersonii</name>
    <name type="common">Commerson's wild potato</name>
    <name type="synonym">Commerson's nightshade</name>
    <dbReference type="NCBI Taxonomy" id="4109"/>
    <lineage>
        <taxon>Eukaryota</taxon>
        <taxon>Viridiplantae</taxon>
        <taxon>Streptophyta</taxon>
        <taxon>Embryophyta</taxon>
        <taxon>Tracheophyta</taxon>
        <taxon>Spermatophyta</taxon>
        <taxon>Magnoliopsida</taxon>
        <taxon>eudicotyledons</taxon>
        <taxon>Gunneridae</taxon>
        <taxon>Pentapetalae</taxon>
        <taxon>asterids</taxon>
        <taxon>lamiids</taxon>
        <taxon>Solanales</taxon>
        <taxon>Solanaceae</taxon>
        <taxon>Solanoideae</taxon>
        <taxon>Solaneae</taxon>
        <taxon>Solanum</taxon>
    </lineage>
</organism>
<reference evidence="1 2" key="1">
    <citation type="submission" date="2020-09" db="EMBL/GenBank/DDBJ databases">
        <title>De no assembly of potato wild relative species, Solanum commersonii.</title>
        <authorList>
            <person name="Cho K."/>
        </authorList>
    </citation>
    <scope>NUCLEOTIDE SEQUENCE [LARGE SCALE GENOMIC DNA]</scope>
    <source>
        <strain evidence="1">LZ3.2</strain>
        <tissue evidence="1">Leaf</tissue>
    </source>
</reference>
<proteinExistence type="predicted"/>
<dbReference type="EMBL" id="JACXVP010000001">
    <property type="protein sequence ID" value="KAG5632821.1"/>
    <property type="molecule type" value="Genomic_DNA"/>
</dbReference>
<evidence type="ECO:0000313" key="1">
    <source>
        <dbReference type="EMBL" id="KAG5632821.1"/>
    </source>
</evidence>
<name>A0A9J6B7M6_SOLCO</name>
<accession>A0A9J6B7M6</accession>
<comment type="caution">
    <text evidence="1">The sequence shown here is derived from an EMBL/GenBank/DDBJ whole genome shotgun (WGS) entry which is preliminary data.</text>
</comment>
<keyword evidence="2" id="KW-1185">Reference proteome</keyword>